<gene>
    <name evidence="1" type="ORF">SAMN05216578_10988</name>
</gene>
<name>A0A1I6BZK7_9GAMM</name>
<organism evidence="1 2">
    <name type="scientific">Halopseudomonas formosensis</name>
    <dbReference type="NCBI Taxonomy" id="1002526"/>
    <lineage>
        <taxon>Bacteria</taxon>
        <taxon>Pseudomonadati</taxon>
        <taxon>Pseudomonadota</taxon>
        <taxon>Gammaproteobacteria</taxon>
        <taxon>Pseudomonadales</taxon>
        <taxon>Pseudomonadaceae</taxon>
        <taxon>Halopseudomonas</taxon>
    </lineage>
</organism>
<dbReference type="OrthoDB" id="9988144at2"/>
<evidence type="ECO:0008006" key="3">
    <source>
        <dbReference type="Google" id="ProtNLM"/>
    </source>
</evidence>
<accession>A0A1I6BZK7</accession>
<evidence type="ECO:0000313" key="2">
    <source>
        <dbReference type="Proteomes" id="UP000242815"/>
    </source>
</evidence>
<dbReference type="STRING" id="1002526.SAMN05216578_10988"/>
<dbReference type="Proteomes" id="UP000242815">
    <property type="component" value="Unassembled WGS sequence"/>
</dbReference>
<dbReference type="AlphaFoldDB" id="A0A1I6BZK7"/>
<protein>
    <recommendedName>
        <fullName evidence="3">DUF2523 domain-containing protein</fullName>
    </recommendedName>
</protein>
<sequence>MPALLAPILIWVLSSAIARVFVSLGIGLFTYTGIKSLVQFALEQATQFVGQLPSAVIDLIALAGIDQAISIIGSALLTRAAITAARISVGLSA</sequence>
<dbReference type="RefSeq" id="WP_090539980.1">
    <property type="nucleotide sequence ID" value="NZ_FOYD01000009.1"/>
</dbReference>
<dbReference type="InterPro" id="IPR019670">
    <property type="entry name" value="DUF2523"/>
</dbReference>
<reference evidence="1 2" key="1">
    <citation type="submission" date="2016-10" db="EMBL/GenBank/DDBJ databases">
        <authorList>
            <person name="de Groot N.N."/>
        </authorList>
    </citation>
    <scope>NUCLEOTIDE SEQUENCE [LARGE SCALE GENOMIC DNA]</scope>
    <source>
        <strain evidence="1 2">JCM 18415</strain>
    </source>
</reference>
<dbReference type="Pfam" id="PF10734">
    <property type="entry name" value="DUF2523"/>
    <property type="match status" value="1"/>
</dbReference>
<evidence type="ECO:0000313" key="1">
    <source>
        <dbReference type="EMBL" id="SFQ86372.1"/>
    </source>
</evidence>
<proteinExistence type="predicted"/>
<dbReference type="EMBL" id="FOYD01000009">
    <property type="protein sequence ID" value="SFQ86372.1"/>
    <property type="molecule type" value="Genomic_DNA"/>
</dbReference>